<dbReference type="InterPro" id="IPR049427">
    <property type="entry name" value="Acyl-ACP_TE_C"/>
</dbReference>
<dbReference type="PANTHER" id="PTHR31727">
    <property type="entry name" value="OLEOYL-ACYL CARRIER PROTEIN THIOESTERASE 1, CHLOROPLASTIC"/>
    <property type="match status" value="1"/>
</dbReference>
<evidence type="ECO:0000313" key="2">
    <source>
        <dbReference type="EMBL" id="KAG5521681.1"/>
    </source>
</evidence>
<sequence length="106" mass="12739">MNKQTRRVSRMPEEVRDELSTFFCEKQVLKENFKERIEKLNDKAKYVTSDLKRYIQTRSNYLQPMWSDLDVNYHVNNVKYVKWILEYPTTFSTYVILSDVVCVSGV</sequence>
<feature type="domain" description="Acyl-ACP thioesterase-like C-terminal" evidence="1">
    <location>
        <begin position="56"/>
        <end position="87"/>
    </location>
</feature>
<dbReference type="PANTHER" id="PTHR31727:SF10">
    <property type="entry name" value="ACYL-[ACYL-CARRIER-PROTEIN] HYDROLASE"/>
    <property type="match status" value="1"/>
</dbReference>
<protein>
    <recommendedName>
        <fullName evidence="1">Acyl-ACP thioesterase-like C-terminal domain-containing protein</fullName>
    </recommendedName>
</protein>
<dbReference type="Proteomes" id="UP000823749">
    <property type="component" value="Chromosome 12"/>
</dbReference>
<dbReference type="EMBL" id="JACTNZ010000012">
    <property type="protein sequence ID" value="KAG5521681.1"/>
    <property type="molecule type" value="Genomic_DNA"/>
</dbReference>
<dbReference type="GO" id="GO:0000036">
    <property type="term" value="F:acyl carrier activity"/>
    <property type="evidence" value="ECO:0007669"/>
    <property type="project" value="TreeGrafter"/>
</dbReference>
<evidence type="ECO:0000259" key="1">
    <source>
        <dbReference type="Pfam" id="PF20791"/>
    </source>
</evidence>
<dbReference type="AlphaFoldDB" id="A0AAV6HZ30"/>
<dbReference type="Pfam" id="PF20791">
    <property type="entry name" value="Acyl-ACP_TE_C"/>
    <property type="match status" value="1"/>
</dbReference>
<dbReference type="SUPFAM" id="SSF54637">
    <property type="entry name" value="Thioesterase/thiol ester dehydrase-isomerase"/>
    <property type="match status" value="1"/>
</dbReference>
<name>A0AAV6HZ30_9ERIC</name>
<dbReference type="Gene3D" id="3.10.129.10">
    <property type="entry name" value="Hotdog Thioesterase"/>
    <property type="match status" value="1"/>
</dbReference>
<evidence type="ECO:0000313" key="3">
    <source>
        <dbReference type="Proteomes" id="UP000823749"/>
    </source>
</evidence>
<proteinExistence type="predicted"/>
<reference evidence="2" key="1">
    <citation type="submission" date="2020-08" db="EMBL/GenBank/DDBJ databases">
        <title>Plant Genome Project.</title>
        <authorList>
            <person name="Zhang R.-G."/>
        </authorList>
    </citation>
    <scope>NUCLEOTIDE SEQUENCE</scope>
    <source>
        <strain evidence="2">WSP0</strain>
        <tissue evidence="2">Leaf</tissue>
    </source>
</reference>
<dbReference type="InterPro" id="IPR045023">
    <property type="entry name" value="FATA/B"/>
</dbReference>
<keyword evidence="3" id="KW-1185">Reference proteome</keyword>
<dbReference type="GO" id="GO:0016297">
    <property type="term" value="F:fatty acyl-[ACP] hydrolase activity"/>
    <property type="evidence" value="ECO:0007669"/>
    <property type="project" value="InterPro"/>
</dbReference>
<organism evidence="2 3">
    <name type="scientific">Rhododendron griersonianum</name>
    <dbReference type="NCBI Taxonomy" id="479676"/>
    <lineage>
        <taxon>Eukaryota</taxon>
        <taxon>Viridiplantae</taxon>
        <taxon>Streptophyta</taxon>
        <taxon>Embryophyta</taxon>
        <taxon>Tracheophyta</taxon>
        <taxon>Spermatophyta</taxon>
        <taxon>Magnoliopsida</taxon>
        <taxon>eudicotyledons</taxon>
        <taxon>Gunneridae</taxon>
        <taxon>Pentapetalae</taxon>
        <taxon>asterids</taxon>
        <taxon>Ericales</taxon>
        <taxon>Ericaceae</taxon>
        <taxon>Ericoideae</taxon>
        <taxon>Rhodoreae</taxon>
        <taxon>Rhododendron</taxon>
    </lineage>
</organism>
<dbReference type="InterPro" id="IPR029069">
    <property type="entry name" value="HotDog_dom_sf"/>
</dbReference>
<accession>A0AAV6HZ30</accession>
<comment type="caution">
    <text evidence="2">The sequence shown here is derived from an EMBL/GenBank/DDBJ whole genome shotgun (WGS) entry which is preliminary data.</text>
</comment>
<gene>
    <name evidence="2" type="ORF">RHGRI_034041</name>
</gene>